<sequence>MLATPAKVILLTPLSLTLVVVGILFSMTAGFDAQTVAPAIGLLGTIAGYLLGRKDDSTSQ</sequence>
<name>A0A6J5CV17_9BURK</name>
<evidence type="ECO:0000313" key="3">
    <source>
        <dbReference type="Proteomes" id="UP000494205"/>
    </source>
</evidence>
<keyword evidence="1" id="KW-0812">Transmembrane</keyword>
<reference evidence="2 3" key="1">
    <citation type="submission" date="2020-04" db="EMBL/GenBank/DDBJ databases">
        <authorList>
            <person name="De Canck E."/>
        </authorList>
    </citation>
    <scope>NUCLEOTIDE SEQUENCE [LARGE SCALE GENOMIC DNA]</scope>
    <source>
        <strain evidence="2 3">LMG 27174</strain>
    </source>
</reference>
<organism evidence="2 3">
    <name type="scientific">Paraburkholderia rhynchosiae</name>
    <dbReference type="NCBI Taxonomy" id="487049"/>
    <lineage>
        <taxon>Bacteria</taxon>
        <taxon>Pseudomonadati</taxon>
        <taxon>Pseudomonadota</taxon>
        <taxon>Betaproteobacteria</taxon>
        <taxon>Burkholderiales</taxon>
        <taxon>Burkholderiaceae</taxon>
        <taxon>Paraburkholderia</taxon>
    </lineage>
</organism>
<feature type="transmembrane region" description="Helical" evidence="1">
    <location>
        <begin position="35"/>
        <end position="52"/>
    </location>
</feature>
<proteinExistence type="predicted"/>
<evidence type="ECO:0000256" key="1">
    <source>
        <dbReference type="SAM" id="Phobius"/>
    </source>
</evidence>
<evidence type="ECO:0000313" key="2">
    <source>
        <dbReference type="EMBL" id="CAB3744738.1"/>
    </source>
</evidence>
<dbReference type="AlphaFoldDB" id="A0A6J5CV17"/>
<accession>A0A6J5CV17</accession>
<dbReference type="Proteomes" id="UP000494205">
    <property type="component" value="Unassembled WGS sequence"/>
</dbReference>
<protein>
    <submittedName>
        <fullName evidence="2">Uncharacterized protein</fullName>
    </submittedName>
</protein>
<gene>
    <name evidence="2" type="ORF">LMG27174_07245</name>
</gene>
<dbReference type="EMBL" id="CADIJZ010000080">
    <property type="protein sequence ID" value="CAB3744738.1"/>
    <property type="molecule type" value="Genomic_DNA"/>
</dbReference>
<keyword evidence="1" id="KW-1133">Transmembrane helix</keyword>
<keyword evidence="1" id="KW-0472">Membrane</keyword>
<feature type="transmembrane region" description="Helical" evidence="1">
    <location>
        <begin position="9"/>
        <end position="29"/>
    </location>
</feature>